<protein>
    <submittedName>
        <fullName evidence="3">Uncharacterized protein</fullName>
    </submittedName>
</protein>
<feature type="region of interest" description="Disordered" evidence="2">
    <location>
        <begin position="377"/>
        <end position="399"/>
    </location>
</feature>
<keyword evidence="1" id="KW-0175">Coiled coil</keyword>
<evidence type="ECO:0000256" key="2">
    <source>
        <dbReference type="SAM" id="MobiDB-lite"/>
    </source>
</evidence>
<dbReference type="Proteomes" id="UP000324800">
    <property type="component" value="Unassembled WGS sequence"/>
</dbReference>
<feature type="region of interest" description="Disordered" evidence="2">
    <location>
        <begin position="79"/>
        <end position="132"/>
    </location>
</feature>
<feature type="compositionally biased region" description="Polar residues" evidence="2">
    <location>
        <begin position="120"/>
        <end position="130"/>
    </location>
</feature>
<feature type="coiled-coil region" evidence="1">
    <location>
        <begin position="228"/>
        <end position="262"/>
    </location>
</feature>
<feature type="non-terminal residue" evidence="3">
    <location>
        <position position="1"/>
    </location>
</feature>
<dbReference type="EMBL" id="SNRW01009046">
    <property type="protein sequence ID" value="KAA6378588.1"/>
    <property type="molecule type" value="Genomic_DNA"/>
</dbReference>
<name>A0A5J4V7H4_9EUKA</name>
<gene>
    <name evidence="3" type="ORF">EZS28_025883</name>
</gene>
<comment type="caution">
    <text evidence="3">The sequence shown here is derived from an EMBL/GenBank/DDBJ whole genome shotgun (WGS) entry which is preliminary data.</text>
</comment>
<reference evidence="3 4" key="1">
    <citation type="submission" date="2019-03" db="EMBL/GenBank/DDBJ databases">
        <title>Single cell metagenomics reveals metabolic interactions within the superorganism composed of flagellate Streblomastix strix and complex community of Bacteroidetes bacteria on its surface.</title>
        <authorList>
            <person name="Treitli S.C."/>
            <person name="Kolisko M."/>
            <person name="Husnik F."/>
            <person name="Keeling P."/>
            <person name="Hampl V."/>
        </authorList>
    </citation>
    <scope>NUCLEOTIDE SEQUENCE [LARGE SCALE GENOMIC DNA]</scope>
    <source>
        <strain evidence="3">ST1C</strain>
    </source>
</reference>
<feature type="region of interest" description="Disordered" evidence="2">
    <location>
        <begin position="327"/>
        <end position="352"/>
    </location>
</feature>
<feature type="compositionally biased region" description="Basic and acidic residues" evidence="2">
    <location>
        <begin position="79"/>
        <end position="102"/>
    </location>
</feature>
<feature type="compositionally biased region" description="Polar residues" evidence="2">
    <location>
        <begin position="327"/>
        <end position="344"/>
    </location>
</feature>
<sequence length="536" mass="62474">ALRFLGIKKSQALRYIGLRANGEHNRGFGEGLLNVSIFIQRHASHEHLTVNDWKAFWKEMDTDLYFDTVRMELDEDDNHHHHDDHDHDHDRNHRHERDRDNIDNQLDLGRSRKRRRVISSEGSGNGQNNDDWAAGLHREVQRQQLRQFRIRRNRRKQVLPPIQTVFGAPVYMPGLRAVQEEAFRVANHISLNLDEESTVSWTSAESFNQERNAPIPNFRSARQLLVTQDNQEQLNQQMNIQIQQQINQLHEVNREIQIQQQDVTVNNTQDEQRQQIDVMDLEQNFQQQIEDIPRNEQENINNQTEQPTQTGVIHTPQTEAPNNLQLQQTGQNDDLNNMAEQNPLQPVEGFPGLLNLTHQTSLSETGSLNEQQQQLSLSLSPSSSSLIQTKQNQQPSQKQSLFATDPNHQFIKGVQQSKYIPIEQAVNHLPLLSEDPKRQVEIKVYTGEQVQYKNRMEQDEKFQNMMDNMMNKLQGHSNEDEAMRLRMQILSKLSPEEQQRVKRGFGPQMRLTSFYEAQILRKITQQNNNAIHIDTG</sequence>
<evidence type="ECO:0000313" key="4">
    <source>
        <dbReference type="Proteomes" id="UP000324800"/>
    </source>
</evidence>
<proteinExistence type="predicted"/>
<dbReference type="AlphaFoldDB" id="A0A5J4V7H4"/>
<organism evidence="3 4">
    <name type="scientific">Streblomastix strix</name>
    <dbReference type="NCBI Taxonomy" id="222440"/>
    <lineage>
        <taxon>Eukaryota</taxon>
        <taxon>Metamonada</taxon>
        <taxon>Preaxostyla</taxon>
        <taxon>Oxymonadida</taxon>
        <taxon>Streblomastigidae</taxon>
        <taxon>Streblomastix</taxon>
    </lineage>
</organism>
<evidence type="ECO:0000313" key="3">
    <source>
        <dbReference type="EMBL" id="KAA6378588.1"/>
    </source>
</evidence>
<accession>A0A5J4V7H4</accession>
<evidence type="ECO:0000256" key="1">
    <source>
        <dbReference type="SAM" id="Coils"/>
    </source>
</evidence>